<keyword evidence="6 7" id="KW-0949">S-adenosyl-L-methionine</keyword>
<feature type="compositionally biased region" description="Low complexity" evidence="8">
    <location>
        <begin position="66"/>
        <end position="76"/>
    </location>
</feature>
<dbReference type="CDD" id="cd02440">
    <property type="entry name" value="AdoMet_MTases"/>
    <property type="match status" value="1"/>
</dbReference>
<proteinExistence type="inferred from homology"/>
<dbReference type="PANTHER" id="PTHR11579">
    <property type="entry name" value="PROTEIN-L-ISOASPARTATE O-METHYLTRANSFERASE"/>
    <property type="match status" value="1"/>
</dbReference>
<evidence type="ECO:0000256" key="7">
    <source>
        <dbReference type="HAMAP-Rule" id="MF_00090"/>
    </source>
</evidence>
<comment type="catalytic activity">
    <reaction evidence="7">
        <text>[protein]-L-isoaspartate + S-adenosyl-L-methionine = [protein]-L-isoaspartate alpha-methyl ester + S-adenosyl-L-homocysteine</text>
        <dbReference type="Rhea" id="RHEA:12705"/>
        <dbReference type="Rhea" id="RHEA-COMP:12143"/>
        <dbReference type="Rhea" id="RHEA-COMP:12144"/>
        <dbReference type="ChEBI" id="CHEBI:57856"/>
        <dbReference type="ChEBI" id="CHEBI:59789"/>
        <dbReference type="ChEBI" id="CHEBI:90596"/>
        <dbReference type="ChEBI" id="CHEBI:90598"/>
        <dbReference type="EC" id="2.1.1.77"/>
    </reaction>
</comment>
<dbReference type="NCBIfam" id="TIGR00080">
    <property type="entry name" value="pimt"/>
    <property type="match status" value="1"/>
</dbReference>
<dbReference type="InterPro" id="IPR000682">
    <property type="entry name" value="PCMT"/>
</dbReference>
<dbReference type="GO" id="GO:0032259">
    <property type="term" value="P:methylation"/>
    <property type="evidence" value="ECO:0007669"/>
    <property type="project" value="UniProtKB-KW"/>
</dbReference>
<dbReference type="Proteomes" id="UP000642144">
    <property type="component" value="Unassembled WGS sequence"/>
</dbReference>
<reference evidence="9 10" key="1">
    <citation type="submission" date="2019-12" db="EMBL/GenBank/DDBJ databases">
        <title>Novel species isolated from a subtropical stream in China.</title>
        <authorList>
            <person name="Lu H."/>
        </authorList>
    </citation>
    <scope>NUCLEOTIDE SEQUENCE [LARGE SCALE GENOMIC DNA]</scope>
    <source>
        <strain evidence="9 10">CY42W</strain>
    </source>
</reference>
<dbReference type="RefSeq" id="WP_161053638.1">
    <property type="nucleotide sequence ID" value="NZ_WWCT01000002.1"/>
</dbReference>
<evidence type="ECO:0000256" key="5">
    <source>
        <dbReference type="ARBA" id="ARBA00022679"/>
    </source>
</evidence>
<dbReference type="InterPro" id="IPR029063">
    <property type="entry name" value="SAM-dependent_MTases_sf"/>
</dbReference>
<dbReference type="Pfam" id="PF01135">
    <property type="entry name" value="PCMT"/>
    <property type="match status" value="1"/>
</dbReference>
<dbReference type="SUPFAM" id="SSF53335">
    <property type="entry name" value="S-adenosyl-L-methionine-dependent methyltransferases"/>
    <property type="match status" value="1"/>
</dbReference>
<dbReference type="EC" id="2.1.1.77" evidence="7"/>
<organism evidence="9 10">
    <name type="scientific">Duganella levis</name>
    <dbReference type="NCBI Taxonomy" id="2692169"/>
    <lineage>
        <taxon>Bacteria</taxon>
        <taxon>Pseudomonadati</taxon>
        <taxon>Pseudomonadota</taxon>
        <taxon>Betaproteobacteria</taxon>
        <taxon>Burkholderiales</taxon>
        <taxon>Oxalobacteraceae</taxon>
        <taxon>Telluria group</taxon>
        <taxon>Duganella</taxon>
    </lineage>
</organism>
<feature type="active site" evidence="7">
    <location>
        <position position="138"/>
    </location>
</feature>
<dbReference type="HAMAP" id="MF_00090">
    <property type="entry name" value="PIMT"/>
    <property type="match status" value="1"/>
</dbReference>
<keyword evidence="4 7" id="KW-0489">Methyltransferase</keyword>
<keyword evidence="3 7" id="KW-0963">Cytoplasm</keyword>
<evidence type="ECO:0000256" key="4">
    <source>
        <dbReference type="ARBA" id="ARBA00022603"/>
    </source>
</evidence>
<feature type="region of interest" description="Disordered" evidence="8">
    <location>
        <begin position="33"/>
        <end position="78"/>
    </location>
</feature>
<evidence type="ECO:0000256" key="3">
    <source>
        <dbReference type="ARBA" id="ARBA00022490"/>
    </source>
</evidence>
<protein>
    <recommendedName>
        <fullName evidence="7">Protein-L-isoaspartate O-methyltransferase</fullName>
        <ecNumber evidence="7">2.1.1.77</ecNumber>
    </recommendedName>
    <alternativeName>
        <fullName evidence="7">L-isoaspartyl protein carboxyl methyltransferase</fullName>
    </alternativeName>
    <alternativeName>
        <fullName evidence="7">Protein L-isoaspartyl methyltransferase</fullName>
    </alternativeName>
    <alternativeName>
        <fullName evidence="7">Protein-beta-aspartate methyltransferase</fullName>
        <shortName evidence="7">PIMT</shortName>
    </alternativeName>
</protein>
<dbReference type="PROSITE" id="PS01279">
    <property type="entry name" value="PCMT"/>
    <property type="match status" value="1"/>
</dbReference>
<name>A0ABW9VVC3_9BURK</name>
<gene>
    <name evidence="7" type="primary">pcm</name>
    <name evidence="9" type="ORF">GTP69_03820</name>
</gene>
<keyword evidence="5 7" id="KW-0808">Transferase</keyword>
<dbReference type="Gene3D" id="3.40.50.150">
    <property type="entry name" value="Vaccinia Virus protein VP39"/>
    <property type="match status" value="1"/>
</dbReference>
<keyword evidence="10" id="KW-1185">Reference proteome</keyword>
<accession>A0ABW9VVC3</accession>
<evidence type="ECO:0000256" key="1">
    <source>
        <dbReference type="ARBA" id="ARBA00004496"/>
    </source>
</evidence>
<evidence type="ECO:0000256" key="6">
    <source>
        <dbReference type="ARBA" id="ARBA00022691"/>
    </source>
</evidence>
<sequence>MTEKNRTFPLPLSSVTDQGARKATVFKPVATPQTATQNAARHAPPQYPAPRAVATPSKSHSYALERAQAPAAPPRQSALVSDGVRRAMVQRIARQGVKDPLVLGAMDTVPRHMFMDEGLAPQAYVDASLPIGHHQTISQPYIVARMIEVLRNGGQLQRVLEIGTGCGYQAAVLSCVAQEVYSIERIKPLHELAKANLRPLRVPNLRLHYGDGMLGLPQAAPFDGIILAAAGMEVPQALLDQLAIGGRLVAPVGVRTQHLELITRTGKAEWTSETLEDCHFVPLRPGVI</sequence>
<dbReference type="GO" id="GO:0004719">
    <property type="term" value="F:protein-L-isoaspartate (D-aspartate) O-methyltransferase activity"/>
    <property type="evidence" value="ECO:0007669"/>
    <property type="project" value="UniProtKB-EC"/>
</dbReference>
<dbReference type="PANTHER" id="PTHR11579:SF0">
    <property type="entry name" value="PROTEIN-L-ISOASPARTATE(D-ASPARTATE) O-METHYLTRANSFERASE"/>
    <property type="match status" value="1"/>
</dbReference>
<comment type="similarity">
    <text evidence="2 7">Belongs to the methyltransferase superfamily. L-isoaspartyl/D-aspartyl protein methyltransferase family.</text>
</comment>
<evidence type="ECO:0000256" key="2">
    <source>
        <dbReference type="ARBA" id="ARBA00005369"/>
    </source>
</evidence>
<evidence type="ECO:0000313" key="9">
    <source>
        <dbReference type="EMBL" id="MYN25527.1"/>
    </source>
</evidence>
<evidence type="ECO:0000313" key="10">
    <source>
        <dbReference type="Proteomes" id="UP000642144"/>
    </source>
</evidence>
<comment type="subcellular location">
    <subcellularLocation>
        <location evidence="1 7">Cytoplasm</location>
    </subcellularLocation>
</comment>
<comment type="function">
    <text evidence="7">Catalyzes the methyl esterification of L-isoaspartyl residues in peptides and proteins that result from spontaneous decomposition of normal L-aspartyl and L-asparaginyl residues. It plays a role in the repair and/or degradation of damaged proteins.</text>
</comment>
<comment type="caution">
    <text evidence="9">The sequence shown here is derived from an EMBL/GenBank/DDBJ whole genome shotgun (WGS) entry which is preliminary data.</text>
</comment>
<evidence type="ECO:0000256" key="8">
    <source>
        <dbReference type="SAM" id="MobiDB-lite"/>
    </source>
</evidence>
<dbReference type="NCBIfam" id="NF001453">
    <property type="entry name" value="PRK00312.1"/>
    <property type="match status" value="1"/>
</dbReference>
<dbReference type="EMBL" id="WWCT01000002">
    <property type="protein sequence ID" value="MYN25527.1"/>
    <property type="molecule type" value="Genomic_DNA"/>
</dbReference>